<evidence type="ECO:0000313" key="3">
    <source>
        <dbReference type="Proteomes" id="UP001168877"/>
    </source>
</evidence>
<protein>
    <submittedName>
        <fullName evidence="2">Uncharacterized protein</fullName>
    </submittedName>
</protein>
<feature type="region of interest" description="Disordered" evidence="1">
    <location>
        <begin position="161"/>
        <end position="180"/>
    </location>
</feature>
<feature type="compositionally biased region" description="Basic and acidic residues" evidence="1">
    <location>
        <begin position="78"/>
        <end position="88"/>
    </location>
</feature>
<organism evidence="2 3">
    <name type="scientific">Acer saccharum</name>
    <name type="common">Sugar maple</name>
    <dbReference type="NCBI Taxonomy" id="4024"/>
    <lineage>
        <taxon>Eukaryota</taxon>
        <taxon>Viridiplantae</taxon>
        <taxon>Streptophyta</taxon>
        <taxon>Embryophyta</taxon>
        <taxon>Tracheophyta</taxon>
        <taxon>Spermatophyta</taxon>
        <taxon>Magnoliopsida</taxon>
        <taxon>eudicotyledons</taxon>
        <taxon>Gunneridae</taxon>
        <taxon>Pentapetalae</taxon>
        <taxon>rosids</taxon>
        <taxon>malvids</taxon>
        <taxon>Sapindales</taxon>
        <taxon>Sapindaceae</taxon>
        <taxon>Hippocastanoideae</taxon>
        <taxon>Acereae</taxon>
        <taxon>Acer</taxon>
    </lineage>
</organism>
<accession>A0AA39VY20</accession>
<dbReference type="Proteomes" id="UP001168877">
    <property type="component" value="Unassembled WGS sequence"/>
</dbReference>
<reference evidence="2" key="1">
    <citation type="journal article" date="2022" name="Plant J.">
        <title>Strategies of tolerance reflected in two North American maple genomes.</title>
        <authorList>
            <person name="McEvoy S.L."/>
            <person name="Sezen U.U."/>
            <person name="Trouern-Trend A."/>
            <person name="McMahon S.M."/>
            <person name="Schaberg P.G."/>
            <person name="Yang J."/>
            <person name="Wegrzyn J.L."/>
            <person name="Swenson N.G."/>
        </authorList>
    </citation>
    <scope>NUCLEOTIDE SEQUENCE</scope>
    <source>
        <strain evidence="2">NS2018</strain>
    </source>
</reference>
<dbReference type="AlphaFoldDB" id="A0AA39VY20"/>
<feature type="compositionally biased region" description="Polar residues" evidence="1">
    <location>
        <begin position="267"/>
        <end position="281"/>
    </location>
</feature>
<sequence length="292" mass="32325">MEDSQSFEFWISEDPISGNQSWLMNHLDLKRKSGIDSSNLSCNPVLNKPAGVEVTDPDVAREGGNLSSLDQGTLRGECSTRNRDRQGDLGRISHSTIGLKPGSKECVEVLAEKEISGQSMEGGEEGEIIASQLSDMGMDELQYINKKGRGRPRMSVVKTHGMRTRLNRSKEPKQSNQEEPSIEIVDIVGKHLLWSLEEEITKVIETGVAIGAIKNRQTWKKNDQAEKATTVVDFEGNNLMWCLDEEISKVIETGVALGLDFGRNEITRSTSSGSENNQSYTFEDAEKCSSKK</sequence>
<gene>
    <name evidence="2" type="ORF">LWI29_023148</name>
</gene>
<name>A0AA39VY20_ACESA</name>
<keyword evidence="3" id="KW-1185">Reference proteome</keyword>
<dbReference type="EMBL" id="JAUESC010000004">
    <property type="protein sequence ID" value="KAK0597222.1"/>
    <property type="molecule type" value="Genomic_DNA"/>
</dbReference>
<comment type="caution">
    <text evidence="2">The sequence shown here is derived from an EMBL/GenBank/DDBJ whole genome shotgun (WGS) entry which is preliminary data.</text>
</comment>
<reference evidence="2" key="2">
    <citation type="submission" date="2023-06" db="EMBL/GenBank/DDBJ databases">
        <authorList>
            <person name="Swenson N.G."/>
            <person name="Wegrzyn J.L."/>
            <person name="Mcevoy S.L."/>
        </authorList>
    </citation>
    <scope>NUCLEOTIDE SEQUENCE</scope>
    <source>
        <strain evidence="2">NS2018</strain>
        <tissue evidence="2">Leaf</tissue>
    </source>
</reference>
<proteinExistence type="predicted"/>
<evidence type="ECO:0000313" key="2">
    <source>
        <dbReference type="EMBL" id="KAK0597222.1"/>
    </source>
</evidence>
<feature type="region of interest" description="Disordered" evidence="1">
    <location>
        <begin position="60"/>
        <end position="94"/>
    </location>
</feature>
<evidence type="ECO:0000256" key="1">
    <source>
        <dbReference type="SAM" id="MobiDB-lite"/>
    </source>
</evidence>
<feature type="region of interest" description="Disordered" evidence="1">
    <location>
        <begin position="267"/>
        <end position="292"/>
    </location>
</feature>